<dbReference type="AlphaFoldDB" id="A0A290HTC4"/>
<dbReference type="Pfam" id="PF00403">
    <property type="entry name" value="HMA"/>
    <property type="match status" value="1"/>
</dbReference>
<dbReference type="SUPFAM" id="SSF55008">
    <property type="entry name" value="HMA, heavy metal-associated domain"/>
    <property type="match status" value="1"/>
</dbReference>
<comment type="function">
    <text evidence="14">Probably involved in copper export.</text>
</comment>
<evidence type="ECO:0000259" key="19">
    <source>
        <dbReference type="PROSITE" id="PS50846"/>
    </source>
</evidence>
<dbReference type="Pfam" id="PF00702">
    <property type="entry name" value="Hydrolase"/>
    <property type="match status" value="1"/>
</dbReference>
<feature type="transmembrane region" description="Helical" evidence="18">
    <location>
        <begin position="156"/>
        <end position="175"/>
    </location>
</feature>
<dbReference type="PRINTS" id="PR00943">
    <property type="entry name" value="CUATPASE"/>
</dbReference>
<dbReference type="SFLD" id="SFLDF00027">
    <property type="entry name" value="p-type_atpase"/>
    <property type="match status" value="1"/>
</dbReference>
<dbReference type="GO" id="GO:0005507">
    <property type="term" value="F:copper ion binding"/>
    <property type="evidence" value="ECO:0007669"/>
    <property type="project" value="TreeGrafter"/>
</dbReference>
<evidence type="ECO:0000256" key="2">
    <source>
        <dbReference type="ARBA" id="ARBA00004236"/>
    </source>
</evidence>
<dbReference type="PROSITE" id="PS50846">
    <property type="entry name" value="HMA_2"/>
    <property type="match status" value="1"/>
</dbReference>
<evidence type="ECO:0000256" key="18">
    <source>
        <dbReference type="RuleBase" id="RU362081"/>
    </source>
</evidence>
<evidence type="ECO:0000256" key="6">
    <source>
        <dbReference type="ARBA" id="ARBA00022692"/>
    </source>
</evidence>
<keyword evidence="12" id="KW-0406">Ion transport</keyword>
<dbReference type="InterPro" id="IPR023299">
    <property type="entry name" value="ATPase_P-typ_cyto_dom_N"/>
</dbReference>
<evidence type="ECO:0000256" key="7">
    <source>
        <dbReference type="ARBA" id="ARBA00022723"/>
    </source>
</evidence>
<feature type="transmembrane region" description="Helical" evidence="18">
    <location>
        <begin position="333"/>
        <end position="355"/>
    </location>
</feature>
<dbReference type="Gene3D" id="3.40.50.1000">
    <property type="entry name" value="HAD superfamily/HAD-like"/>
    <property type="match status" value="1"/>
</dbReference>
<dbReference type="Gene3D" id="2.70.150.10">
    <property type="entry name" value="Calcium-transporting ATPase, cytoplasmic transduction domain A"/>
    <property type="match status" value="1"/>
</dbReference>
<dbReference type="PANTHER" id="PTHR43520:SF8">
    <property type="entry name" value="P-TYPE CU(+) TRANSPORTER"/>
    <property type="match status" value="1"/>
</dbReference>
<evidence type="ECO:0000256" key="12">
    <source>
        <dbReference type="ARBA" id="ARBA00023065"/>
    </source>
</evidence>
<evidence type="ECO:0000256" key="16">
    <source>
        <dbReference type="ARBA" id="ARBA00040690"/>
    </source>
</evidence>
<dbReference type="SUPFAM" id="SSF81665">
    <property type="entry name" value="Calcium ATPase, transmembrane domain M"/>
    <property type="match status" value="1"/>
</dbReference>
<evidence type="ECO:0000256" key="1">
    <source>
        <dbReference type="ARBA" id="ARBA00004127"/>
    </source>
</evidence>
<dbReference type="InterPro" id="IPR006121">
    <property type="entry name" value="HMA_dom"/>
</dbReference>
<comment type="subcellular location">
    <subcellularLocation>
        <location evidence="2 18">Cell membrane</location>
    </subcellularLocation>
    <subcellularLocation>
        <location evidence="1">Endomembrane system</location>
        <topology evidence="1">Multi-pass membrane protein</topology>
    </subcellularLocation>
</comment>
<dbReference type="InterPro" id="IPR036163">
    <property type="entry name" value="HMA_dom_sf"/>
</dbReference>
<evidence type="ECO:0000256" key="10">
    <source>
        <dbReference type="ARBA" id="ARBA00022967"/>
    </source>
</evidence>
<dbReference type="InterPro" id="IPR036412">
    <property type="entry name" value="HAD-like_sf"/>
</dbReference>
<dbReference type="FunFam" id="2.70.150.10:FF:000002">
    <property type="entry name" value="Copper-transporting ATPase 1, putative"/>
    <property type="match status" value="1"/>
</dbReference>
<dbReference type="Proteomes" id="UP000217349">
    <property type="component" value="Chromosome"/>
</dbReference>
<sequence length="719" mass="76574">MSEKHFELDIKGMTCAACSARIERVLGKLEGVSANVNLATEKAFISSSNPNINLPEIIQSIEKTGFGATESSKVDQEQKSLDKEHDYQKLLREFSLSALLTLPFLVEMVGMLFNLHVHLPTMLQLALATIVQFYCGRKFYVGAYKSLKSGSANMDVLVVLGTSAAYFLSLCVMIFSLPLHLYFEASVSVITLVLLGKLLEVRAKAKTGFAISKLLHLQPKKAFVERDGKLEEISIESLHVNDIFVVKAGESIPTDGIVVEGNSMVDESMMTGESLPVLKSVGDVIVGATKNGDGMLKCQATKVGSDTFLASIVRLIEEAQGSKAPIQRLADTIAGIFVPVVVSIAVITFGAWWFIGGNFEEAIINAVSVLVIACPCALGLATPTAIMVGVGRGASEGILIKNAEVLENVGKINAVVFDKTGTLTYANPQVVDILIESTLTKEQFLALAAALEEGSKHPLAKAIIASAPQNLKLSVQAFQNYSGLGVSGEIDGVVYFAGSPSFIAQLTSLQPSTLAQAFLEEGNSIVALATKETIIGYIALADTIRESAKVAIEKLQNDGIEVYMLTGDNERCAQKVANELGIKHFFAEVLPNGKADAISKLKSEGKFVCMVGDGINDAPALAVADVAIAMSNGSDIAVESADLILIANDPLMVVNAIALSRATMSKIKQNLFLAFVYNTLAIPLAFLGMLNPIVAGGAMAMSSVSVVSNSLLLRRWKMK</sequence>
<accession>A0A290HTC4</accession>
<dbReference type="NCBIfam" id="TIGR01494">
    <property type="entry name" value="ATPase_P-type"/>
    <property type="match status" value="1"/>
</dbReference>
<name>A0A290HTC4_9BACT</name>
<dbReference type="SFLD" id="SFLDS00003">
    <property type="entry name" value="Haloacid_Dehalogenase"/>
    <property type="match status" value="1"/>
</dbReference>
<evidence type="ECO:0000313" key="21">
    <source>
        <dbReference type="Proteomes" id="UP000217349"/>
    </source>
</evidence>
<comment type="catalytic activity">
    <reaction evidence="17">
        <text>Cu(2+)(in) + ATP + H2O = Cu(2+)(out) + ADP + phosphate + H(+)</text>
        <dbReference type="Rhea" id="RHEA:10376"/>
        <dbReference type="ChEBI" id="CHEBI:15377"/>
        <dbReference type="ChEBI" id="CHEBI:15378"/>
        <dbReference type="ChEBI" id="CHEBI:29036"/>
        <dbReference type="ChEBI" id="CHEBI:30616"/>
        <dbReference type="ChEBI" id="CHEBI:43474"/>
        <dbReference type="ChEBI" id="CHEBI:456216"/>
        <dbReference type="EC" id="7.2.2.9"/>
    </reaction>
</comment>
<protein>
    <recommendedName>
        <fullName evidence="16">Copper-transporting ATPase</fullName>
        <ecNumber evidence="15">7.2.2.9</ecNumber>
    </recommendedName>
</protein>
<dbReference type="SUPFAM" id="SSF81653">
    <property type="entry name" value="Calcium ATPase, transduction domain A"/>
    <property type="match status" value="1"/>
</dbReference>
<keyword evidence="8 18" id="KW-0547">Nucleotide-binding</keyword>
<evidence type="ECO:0000313" key="20">
    <source>
        <dbReference type="EMBL" id="ATB69894.1"/>
    </source>
</evidence>
<evidence type="ECO:0000256" key="9">
    <source>
        <dbReference type="ARBA" id="ARBA00022840"/>
    </source>
</evidence>
<dbReference type="Gene3D" id="3.30.70.100">
    <property type="match status" value="1"/>
</dbReference>
<feature type="transmembrane region" description="Helical" evidence="18">
    <location>
        <begin position="670"/>
        <end position="687"/>
    </location>
</feature>
<dbReference type="InterPro" id="IPR044492">
    <property type="entry name" value="P_typ_ATPase_HD_dom"/>
</dbReference>
<dbReference type="Pfam" id="PF00122">
    <property type="entry name" value="E1-E2_ATPase"/>
    <property type="match status" value="1"/>
</dbReference>
<feature type="transmembrane region" description="Helical" evidence="18">
    <location>
        <begin position="119"/>
        <end position="135"/>
    </location>
</feature>
<feature type="transmembrane region" description="Helical" evidence="18">
    <location>
        <begin position="367"/>
        <end position="391"/>
    </location>
</feature>
<dbReference type="NCBIfam" id="TIGR01511">
    <property type="entry name" value="ATPase-IB1_Cu"/>
    <property type="match status" value="1"/>
</dbReference>
<proteinExistence type="inferred from homology"/>
<dbReference type="SFLD" id="SFLDG00002">
    <property type="entry name" value="C1.7:_P-type_atpase_like"/>
    <property type="match status" value="1"/>
</dbReference>
<keyword evidence="6 18" id="KW-0812">Transmembrane</keyword>
<evidence type="ECO:0000256" key="5">
    <source>
        <dbReference type="ARBA" id="ARBA00022553"/>
    </source>
</evidence>
<feature type="transmembrane region" description="Helical" evidence="18">
    <location>
        <begin position="181"/>
        <end position="199"/>
    </location>
</feature>
<evidence type="ECO:0000256" key="13">
    <source>
        <dbReference type="ARBA" id="ARBA00023136"/>
    </source>
</evidence>
<feature type="domain" description="HMA" evidence="19">
    <location>
        <begin position="4"/>
        <end position="69"/>
    </location>
</feature>
<dbReference type="PRINTS" id="PR00119">
    <property type="entry name" value="CATATPASE"/>
</dbReference>
<dbReference type="InterPro" id="IPR023214">
    <property type="entry name" value="HAD_sf"/>
</dbReference>
<dbReference type="InterPro" id="IPR027256">
    <property type="entry name" value="P-typ_ATPase_IB"/>
</dbReference>
<dbReference type="Gene3D" id="3.40.1110.10">
    <property type="entry name" value="Calcium-transporting ATPase, cytoplasmic domain N"/>
    <property type="match status" value="1"/>
</dbReference>
<keyword evidence="11 18" id="KW-1133">Transmembrane helix</keyword>
<dbReference type="PANTHER" id="PTHR43520">
    <property type="entry name" value="ATP7, ISOFORM B"/>
    <property type="match status" value="1"/>
</dbReference>
<dbReference type="GO" id="GO:0016887">
    <property type="term" value="F:ATP hydrolysis activity"/>
    <property type="evidence" value="ECO:0007669"/>
    <property type="project" value="InterPro"/>
</dbReference>
<keyword evidence="4" id="KW-0813">Transport</keyword>
<dbReference type="GO" id="GO:0005524">
    <property type="term" value="F:ATP binding"/>
    <property type="evidence" value="ECO:0007669"/>
    <property type="project" value="UniProtKB-UniRule"/>
</dbReference>
<dbReference type="InterPro" id="IPR001757">
    <property type="entry name" value="P_typ_ATPase"/>
</dbReference>
<dbReference type="CDD" id="cd00371">
    <property type="entry name" value="HMA"/>
    <property type="match status" value="1"/>
</dbReference>
<evidence type="ECO:0000256" key="4">
    <source>
        <dbReference type="ARBA" id="ARBA00022448"/>
    </source>
</evidence>
<dbReference type="EC" id="7.2.2.9" evidence="15"/>
<keyword evidence="18" id="KW-1003">Cell membrane</keyword>
<evidence type="ECO:0000256" key="11">
    <source>
        <dbReference type="ARBA" id="ARBA00022989"/>
    </source>
</evidence>
<keyword evidence="7 18" id="KW-0479">Metal-binding</keyword>
<keyword evidence="13 18" id="KW-0472">Membrane</keyword>
<evidence type="ECO:0000256" key="14">
    <source>
        <dbReference type="ARBA" id="ARBA00037143"/>
    </source>
</evidence>
<keyword evidence="10" id="KW-1278">Translocase</keyword>
<dbReference type="GO" id="GO:0055070">
    <property type="term" value="P:copper ion homeostasis"/>
    <property type="evidence" value="ECO:0007669"/>
    <property type="project" value="TreeGrafter"/>
</dbReference>
<feature type="transmembrane region" description="Helical" evidence="18">
    <location>
        <begin position="693"/>
        <end position="713"/>
    </location>
</feature>
<dbReference type="FunFam" id="3.30.70.100:FF:000005">
    <property type="entry name" value="Copper-exporting P-type ATPase A"/>
    <property type="match status" value="1"/>
</dbReference>
<dbReference type="InterPro" id="IPR008250">
    <property type="entry name" value="ATPase_P-typ_transduc_dom_A_sf"/>
</dbReference>
<dbReference type="GO" id="GO:0005886">
    <property type="term" value="C:plasma membrane"/>
    <property type="evidence" value="ECO:0007669"/>
    <property type="project" value="UniProtKB-SubCell"/>
</dbReference>
<evidence type="ECO:0000256" key="8">
    <source>
        <dbReference type="ARBA" id="ARBA00022741"/>
    </source>
</evidence>
<dbReference type="OrthoDB" id="2490525at2"/>
<dbReference type="CDD" id="cd02094">
    <property type="entry name" value="P-type_ATPase_Cu-like"/>
    <property type="match status" value="1"/>
</dbReference>
<dbReference type="RefSeq" id="WP_096046839.1">
    <property type="nucleotide sequence ID" value="NZ_CP023275.1"/>
</dbReference>
<dbReference type="PROSITE" id="PS00154">
    <property type="entry name" value="ATPASE_E1_E2"/>
    <property type="match status" value="1"/>
</dbReference>
<comment type="similarity">
    <text evidence="3 18">Belongs to the cation transport ATPase (P-type) (TC 3.A.3) family. Type IB subfamily.</text>
</comment>
<dbReference type="SUPFAM" id="SSF56784">
    <property type="entry name" value="HAD-like"/>
    <property type="match status" value="1"/>
</dbReference>
<dbReference type="GO" id="GO:0043682">
    <property type="term" value="F:P-type divalent copper transporter activity"/>
    <property type="evidence" value="ECO:0007669"/>
    <property type="project" value="UniProtKB-EC"/>
</dbReference>
<dbReference type="PROSITE" id="PS01047">
    <property type="entry name" value="HMA_1"/>
    <property type="match status" value="1"/>
</dbReference>
<dbReference type="InterPro" id="IPR023298">
    <property type="entry name" value="ATPase_P-typ_TM_dom_sf"/>
</dbReference>
<dbReference type="EMBL" id="CP023275">
    <property type="protein sequence ID" value="ATB69894.1"/>
    <property type="molecule type" value="Genomic_DNA"/>
</dbReference>
<evidence type="ECO:0000256" key="17">
    <source>
        <dbReference type="ARBA" id="ARBA00047424"/>
    </source>
</evidence>
<dbReference type="GO" id="GO:0012505">
    <property type="term" value="C:endomembrane system"/>
    <property type="evidence" value="ECO:0007669"/>
    <property type="project" value="UniProtKB-SubCell"/>
</dbReference>
<organism evidence="20 21">
    <name type="scientific">Sulfurospirillum diekertiae</name>
    <dbReference type="NCBI Taxonomy" id="1854492"/>
    <lineage>
        <taxon>Bacteria</taxon>
        <taxon>Pseudomonadati</taxon>
        <taxon>Campylobacterota</taxon>
        <taxon>Epsilonproteobacteria</taxon>
        <taxon>Campylobacterales</taxon>
        <taxon>Sulfurospirillaceae</taxon>
        <taxon>Sulfurospirillum</taxon>
    </lineage>
</organism>
<dbReference type="NCBIfam" id="TIGR01525">
    <property type="entry name" value="ATPase-IB_hvy"/>
    <property type="match status" value="1"/>
</dbReference>
<dbReference type="KEGG" id="sulj:SJPD1_1789"/>
<keyword evidence="9 18" id="KW-0067">ATP-binding</keyword>
<reference evidence="21" key="1">
    <citation type="submission" date="2017-09" db="EMBL/GenBank/DDBJ databases">
        <title>The complete genome of Sulfurospirillum sp. JPD-1.</title>
        <authorList>
            <person name="Goris T."/>
        </authorList>
    </citation>
    <scope>NUCLEOTIDE SEQUENCE [LARGE SCALE GENOMIC DNA]</scope>
    <source>
        <strain evidence="21">JPD-1</strain>
    </source>
</reference>
<gene>
    <name evidence="20" type="ORF">SJPD1_1789</name>
</gene>
<evidence type="ECO:0000256" key="15">
    <source>
        <dbReference type="ARBA" id="ARBA00038904"/>
    </source>
</evidence>
<dbReference type="InterPro" id="IPR018303">
    <property type="entry name" value="ATPase_P-typ_P_site"/>
</dbReference>
<evidence type="ECO:0000256" key="3">
    <source>
        <dbReference type="ARBA" id="ARBA00006024"/>
    </source>
</evidence>
<dbReference type="InterPro" id="IPR059000">
    <property type="entry name" value="ATPase_P-type_domA"/>
</dbReference>
<dbReference type="InterPro" id="IPR017969">
    <property type="entry name" value="Heavy-metal-associated_CS"/>
</dbReference>
<keyword evidence="5" id="KW-0597">Phosphoprotein</keyword>